<evidence type="ECO:0000313" key="2">
    <source>
        <dbReference type="Proteomes" id="UP001164250"/>
    </source>
</evidence>
<evidence type="ECO:0000313" key="1">
    <source>
        <dbReference type="EMBL" id="KAJ0081994.1"/>
    </source>
</evidence>
<sequence length="339" mass="38262">MPQLKGWVATGYSSFPTQAVTDRSLYIYEQKRASSLKKEVNSLHLKRAEYGPEEEVPSDLKEVDEHDTSEDEDNEEEEEEEEQEKPSKLLVTHGFHLVIGKMGHEMEDYIVAETREVNGHELGLYAIFDGHSGRYVAEYLQSHLFDNILSQPDFWTSPKKAIKRAYKATDDEILNKVVESRGGSTAVTAILIDREKLIVANVGDSRAILCRNGTTKPITVDHEPQKEKKLVESRGGFVSKRPGSVPRVDGQLAMTRAFGDGKLKDHITSEPDVRMEMIDRDTEFLILASDGLWKVMSNQEASDYIRVLDDAQEKAEKLIEEALSRISLDDISCIVVMFT</sequence>
<protein>
    <submittedName>
        <fullName evidence="1">Uncharacterized protein</fullName>
    </submittedName>
</protein>
<reference evidence="2" key="1">
    <citation type="journal article" date="2023" name="G3 (Bethesda)">
        <title>Genome assembly and association tests identify interacting loci associated with vigor, precocity, and sex in interspecific pistachio rootstocks.</title>
        <authorList>
            <person name="Palmer W."/>
            <person name="Jacygrad E."/>
            <person name="Sagayaradj S."/>
            <person name="Cavanaugh K."/>
            <person name="Han R."/>
            <person name="Bertier L."/>
            <person name="Beede B."/>
            <person name="Kafkas S."/>
            <person name="Golino D."/>
            <person name="Preece J."/>
            <person name="Michelmore R."/>
        </authorList>
    </citation>
    <scope>NUCLEOTIDE SEQUENCE [LARGE SCALE GENOMIC DNA]</scope>
</reference>
<name>A0ACC1A3D6_9ROSI</name>
<dbReference type="EMBL" id="CM047908">
    <property type="protein sequence ID" value="KAJ0081994.1"/>
    <property type="molecule type" value="Genomic_DNA"/>
</dbReference>
<proteinExistence type="predicted"/>
<gene>
    <name evidence="1" type="ORF">Patl1_11437</name>
</gene>
<keyword evidence="2" id="KW-1185">Reference proteome</keyword>
<dbReference type="Proteomes" id="UP001164250">
    <property type="component" value="Chromosome 12"/>
</dbReference>
<accession>A0ACC1A3D6</accession>
<comment type="caution">
    <text evidence="1">The sequence shown here is derived from an EMBL/GenBank/DDBJ whole genome shotgun (WGS) entry which is preliminary data.</text>
</comment>
<organism evidence="1 2">
    <name type="scientific">Pistacia atlantica</name>
    <dbReference type="NCBI Taxonomy" id="434234"/>
    <lineage>
        <taxon>Eukaryota</taxon>
        <taxon>Viridiplantae</taxon>
        <taxon>Streptophyta</taxon>
        <taxon>Embryophyta</taxon>
        <taxon>Tracheophyta</taxon>
        <taxon>Spermatophyta</taxon>
        <taxon>Magnoliopsida</taxon>
        <taxon>eudicotyledons</taxon>
        <taxon>Gunneridae</taxon>
        <taxon>Pentapetalae</taxon>
        <taxon>rosids</taxon>
        <taxon>malvids</taxon>
        <taxon>Sapindales</taxon>
        <taxon>Anacardiaceae</taxon>
        <taxon>Pistacia</taxon>
    </lineage>
</organism>